<dbReference type="PANTHER" id="PTHR47234">
    <property type="match status" value="1"/>
</dbReference>
<reference evidence="16 17" key="1">
    <citation type="submission" date="2020-02" db="EMBL/GenBank/DDBJ databases">
        <authorList>
            <person name="Zheng R.K."/>
            <person name="Sun C.M."/>
        </authorList>
    </citation>
    <scope>NUCLEOTIDE SEQUENCE [LARGE SCALE GENOMIC DNA]</scope>
    <source>
        <strain evidence="17">zrk23</strain>
    </source>
</reference>
<feature type="chain" id="PRO_5026285963" evidence="13">
    <location>
        <begin position="30"/>
        <end position="1038"/>
    </location>
</feature>
<keyword evidence="16" id="KW-0675">Receptor</keyword>
<comment type="subcellular location">
    <subcellularLocation>
        <location evidence="1 9">Cell outer membrane</location>
        <topology evidence="1 9">Multi-pass membrane protein</topology>
    </subcellularLocation>
</comment>
<dbReference type="InterPro" id="IPR036942">
    <property type="entry name" value="Beta-barrel_TonB_sf"/>
</dbReference>
<dbReference type="InterPro" id="IPR000531">
    <property type="entry name" value="Beta-barrel_TonB"/>
</dbReference>
<keyword evidence="6 11" id="KW-0798">TonB box</keyword>
<dbReference type="Pfam" id="PF07715">
    <property type="entry name" value="Plug"/>
    <property type="match status" value="1"/>
</dbReference>
<evidence type="ECO:0000256" key="13">
    <source>
        <dbReference type="SAM" id="SignalP"/>
    </source>
</evidence>
<feature type="short sequence motif" description="TonB C-terminal box" evidence="10">
    <location>
        <begin position="1021"/>
        <end position="1038"/>
    </location>
</feature>
<organism evidence="16 17">
    <name type="scientific">Stakelama tenebrarum</name>
    <dbReference type="NCBI Taxonomy" id="2711215"/>
    <lineage>
        <taxon>Bacteria</taxon>
        <taxon>Pseudomonadati</taxon>
        <taxon>Pseudomonadota</taxon>
        <taxon>Alphaproteobacteria</taxon>
        <taxon>Sphingomonadales</taxon>
        <taxon>Sphingomonadaceae</taxon>
        <taxon>Stakelama</taxon>
    </lineage>
</organism>
<dbReference type="Proteomes" id="UP000501568">
    <property type="component" value="Chromosome"/>
</dbReference>
<dbReference type="InterPro" id="IPR039426">
    <property type="entry name" value="TonB-dep_rcpt-like"/>
</dbReference>
<dbReference type="Gene3D" id="2.170.130.10">
    <property type="entry name" value="TonB-dependent receptor, plug domain"/>
    <property type="match status" value="1"/>
</dbReference>
<feature type="compositionally biased region" description="Low complexity" evidence="12">
    <location>
        <begin position="40"/>
        <end position="50"/>
    </location>
</feature>
<dbReference type="PROSITE" id="PS52016">
    <property type="entry name" value="TONB_DEPENDENT_REC_3"/>
    <property type="match status" value="1"/>
</dbReference>
<evidence type="ECO:0000256" key="1">
    <source>
        <dbReference type="ARBA" id="ARBA00004571"/>
    </source>
</evidence>
<protein>
    <submittedName>
        <fullName evidence="16">TonB-dependent receptor</fullName>
    </submittedName>
</protein>
<evidence type="ECO:0000313" key="16">
    <source>
        <dbReference type="EMBL" id="QIG81049.1"/>
    </source>
</evidence>
<keyword evidence="4 9" id="KW-0812">Transmembrane</keyword>
<gene>
    <name evidence="16" type="ORF">G5C33_15500</name>
</gene>
<proteinExistence type="inferred from homology"/>
<dbReference type="Pfam" id="PF00593">
    <property type="entry name" value="TonB_dep_Rec_b-barrel"/>
    <property type="match status" value="1"/>
</dbReference>
<evidence type="ECO:0000259" key="15">
    <source>
        <dbReference type="Pfam" id="PF07715"/>
    </source>
</evidence>
<evidence type="ECO:0000313" key="17">
    <source>
        <dbReference type="Proteomes" id="UP000501568"/>
    </source>
</evidence>
<dbReference type="InterPro" id="IPR010917">
    <property type="entry name" value="TonB_rcpt_CS"/>
</dbReference>
<evidence type="ECO:0000256" key="5">
    <source>
        <dbReference type="ARBA" id="ARBA00022729"/>
    </source>
</evidence>
<dbReference type="AlphaFoldDB" id="A0A6G6Y809"/>
<dbReference type="PANTHER" id="PTHR47234:SF2">
    <property type="entry name" value="TONB-DEPENDENT RECEPTOR"/>
    <property type="match status" value="1"/>
</dbReference>
<evidence type="ECO:0000256" key="6">
    <source>
        <dbReference type="ARBA" id="ARBA00023077"/>
    </source>
</evidence>
<accession>A0A6G6Y809</accession>
<keyword evidence="2 9" id="KW-0813">Transport</keyword>
<feature type="signal peptide" evidence="13">
    <location>
        <begin position="1"/>
        <end position="29"/>
    </location>
</feature>
<evidence type="ECO:0000256" key="12">
    <source>
        <dbReference type="SAM" id="MobiDB-lite"/>
    </source>
</evidence>
<comment type="similarity">
    <text evidence="9 11">Belongs to the TonB-dependent receptor family.</text>
</comment>
<evidence type="ECO:0000256" key="9">
    <source>
        <dbReference type="PROSITE-ProRule" id="PRU01360"/>
    </source>
</evidence>
<dbReference type="Gene3D" id="2.40.170.20">
    <property type="entry name" value="TonB-dependent receptor, beta-barrel domain"/>
    <property type="match status" value="1"/>
</dbReference>
<dbReference type="PROSITE" id="PS01156">
    <property type="entry name" value="TONB_DEPENDENT_REC_2"/>
    <property type="match status" value="1"/>
</dbReference>
<evidence type="ECO:0000256" key="10">
    <source>
        <dbReference type="PROSITE-ProRule" id="PRU10144"/>
    </source>
</evidence>
<keyword evidence="5 13" id="KW-0732">Signal</keyword>
<evidence type="ECO:0000256" key="2">
    <source>
        <dbReference type="ARBA" id="ARBA00022448"/>
    </source>
</evidence>
<name>A0A6G6Y809_9SPHN</name>
<keyword evidence="7 9" id="KW-0472">Membrane</keyword>
<evidence type="ECO:0000256" key="4">
    <source>
        <dbReference type="ARBA" id="ARBA00022692"/>
    </source>
</evidence>
<feature type="region of interest" description="Disordered" evidence="12">
    <location>
        <begin position="30"/>
        <end position="50"/>
    </location>
</feature>
<feature type="domain" description="TonB-dependent receptor plug" evidence="15">
    <location>
        <begin position="71"/>
        <end position="187"/>
    </location>
</feature>
<evidence type="ECO:0000256" key="11">
    <source>
        <dbReference type="RuleBase" id="RU003357"/>
    </source>
</evidence>
<feature type="domain" description="TonB-dependent receptor-like beta-barrel" evidence="14">
    <location>
        <begin position="411"/>
        <end position="1004"/>
    </location>
</feature>
<dbReference type="KEGG" id="spzr:G5C33_15500"/>
<sequence length="1038" mass="111737">MKRSSLLAGSALPAMLLGLASLAAAPAHAQTAANDETSEQDQAQSQDQAIQPIPAGDEIVVTGSRIARPNLDSPVPVTSLNGEEFFETGNLSVGDTLNDLPALRSTFGQSNSTRFLGTGGLNLLDLRGLGTERTLVLQNGRRHVAGDILGSGTSVDVNTIPTDLIERVDVVTGGNSAIYGSDAIAGVVNFVLKRDYEGIQLRGQSGVSTYGDAGSYYLSGLAGTNFADGRGNIAVNFEYAHQEDFYASGRPNLKKTGGFVQVDADPATATNGSDGTPDRVYYDDIRSAIYSNGGTFLSYLGGDYFTPFLFQPDGRLVPQTGTRVGLAPFGSFIGGSGSNFREGTQMGLFPKLDRYSTNVIAHFEVSPAFEPFFEAKWVHTDSLSNASGPFFFSGGTTGSPREQFYTDNPYLNPQAREVISDYYGVSTSTVIPFTFIRNVVELSNREEATKRDTYRFVGGVRGSFNDDWNYEVSVNYGEFQEDTTILGNVNIQRFLLAIDAVDEGLASGGAANGNIVCRAQVDPSAAIAYEGAGDTAYAAAQLANDVAACQPINLFGPGNITDAARGYLLQDSWQRAKITQLVASAYVAGDTSEWFELPGGPVGFAIGGEYRRETNGFDQDEATVAGVTFYNSIPAFDFPSFEVKEAYAEIRIPLLAHTPFFEELTFSGAARVADYKGGTGTVWSYNAGVEWAPVRDLRLRASYSRAVRAPNLTELYSPLGQNYAAPPNDPCALRNIGAGSATREANCRADGVPATYDHVYLQSLPFLSGGNPDLGAEKSDSYTIGGVFEPRFLPGFSLTVDYYDITVNDVITSPTAQNIIDACYDAADLNNQFCGLFDRAGAGGGPQGEVEGQILNNSLSVVPLNYAQLKVRGIDFEVGYTADLGFGQFAGRGIYTHAIQNDQYLDPTQPDYADRLLGELGDPMDSFNVDLSLQTGGVTFGYSLRYIGKMVINNWEDWFSVQGRDPENADYADRTWYPEVFYHDVRVGIDATDKFNFYLGVDNLLDTDPPLGLTGIGGGSGIYTNRGRFFYAGFVAKF</sequence>
<dbReference type="SUPFAM" id="SSF56935">
    <property type="entry name" value="Porins"/>
    <property type="match status" value="1"/>
</dbReference>
<evidence type="ECO:0000256" key="8">
    <source>
        <dbReference type="ARBA" id="ARBA00023237"/>
    </source>
</evidence>
<evidence type="ECO:0000256" key="3">
    <source>
        <dbReference type="ARBA" id="ARBA00022452"/>
    </source>
</evidence>
<dbReference type="GO" id="GO:0009279">
    <property type="term" value="C:cell outer membrane"/>
    <property type="evidence" value="ECO:0007669"/>
    <property type="project" value="UniProtKB-SubCell"/>
</dbReference>
<keyword evidence="3 9" id="KW-1134">Transmembrane beta strand</keyword>
<dbReference type="InterPro" id="IPR037066">
    <property type="entry name" value="Plug_dom_sf"/>
</dbReference>
<evidence type="ECO:0000259" key="14">
    <source>
        <dbReference type="Pfam" id="PF00593"/>
    </source>
</evidence>
<keyword evidence="8 9" id="KW-0998">Cell outer membrane</keyword>
<dbReference type="InterPro" id="IPR012910">
    <property type="entry name" value="Plug_dom"/>
</dbReference>
<evidence type="ECO:0000256" key="7">
    <source>
        <dbReference type="ARBA" id="ARBA00023136"/>
    </source>
</evidence>
<dbReference type="EMBL" id="CP049109">
    <property type="protein sequence ID" value="QIG81049.1"/>
    <property type="molecule type" value="Genomic_DNA"/>
</dbReference>
<keyword evidence="17" id="KW-1185">Reference proteome</keyword>